<dbReference type="InterPro" id="IPR026891">
    <property type="entry name" value="Fn3-like"/>
</dbReference>
<dbReference type="Gene3D" id="2.60.40.10">
    <property type="entry name" value="Immunoglobulins"/>
    <property type="match status" value="1"/>
</dbReference>
<evidence type="ECO:0000259" key="4">
    <source>
        <dbReference type="SMART" id="SM01217"/>
    </source>
</evidence>
<evidence type="ECO:0000256" key="2">
    <source>
        <dbReference type="ARBA" id="ARBA00022801"/>
    </source>
</evidence>
<dbReference type="Gene3D" id="3.20.20.300">
    <property type="entry name" value="Glycoside hydrolase, family 3, N-terminal domain"/>
    <property type="match status" value="1"/>
</dbReference>
<dbReference type="Proteomes" id="UP001552427">
    <property type="component" value="Unassembled WGS sequence"/>
</dbReference>
<comment type="similarity">
    <text evidence="1">Belongs to the glycosyl hydrolase 3 family.</text>
</comment>
<dbReference type="RefSeq" id="WP_364453310.1">
    <property type="nucleotide sequence ID" value="NZ_JBFARM010000007.1"/>
</dbReference>
<organism evidence="5 6">
    <name type="scientific">Nonomuraea bangladeshensis</name>
    <dbReference type="NCBI Taxonomy" id="404385"/>
    <lineage>
        <taxon>Bacteria</taxon>
        <taxon>Bacillati</taxon>
        <taxon>Actinomycetota</taxon>
        <taxon>Actinomycetes</taxon>
        <taxon>Streptosporangiales</taxon>
        <taxon>Streptosporangiaceae</taxon>
        <taxon>Nonomuraea</taxon>
    </lineage>
</organism>
<dbReference type="PANTHER" id="PTHR42715">
    <property type="entry name" value="BETA-GLUCOSIDASE"/>
    <property type="match status" value="1"/>
</dbReference>
<keyword evidence="2 5" id="KW-0378">Hydrolase</keyword>
<feature type="compositionally biased region" description="Basic and acidic residues" evidence="3">
    <location>
        <begin position="346"/>
        <end position="356"/>
    </location>
</feature>
<dbReference type="InterPro" id="IPR050288">
    <property type="entry name" value="Cellulose_deg_GH3"/>
</dbReference>
<comment type="caution">
    <text evidence="5">The sequence shown here is derived from an EMBL/GenBank/DDBJ whole genome shotgun (WGS) entry which is preliminary data.</text>
</comment>
<gene>
    <name evidence="5" type="ORF">AB0K40_23275</name>
</gene>
<dbReference type="InterPro" id="IPR036962">
    <property type="entry name" value="Glyco_hydro_3_N_sf"/>
</dbReference>
<dbReference type="SUPFAM" id="SSF51445">
    <property type="entry name" value="(Trans)glycosidases"/>
    <property type="match status" value="1"/>
</dbReference>
<dbReference type="InterPro" id="IPR036881">
    <property type="entry name" value="Glyco_hydro_3_C_sf"/>
</dbReference>
<dbReference type="InterPro" id="IPR017853">
    <property type="entry name" value="GH"/>
</dbReference>
<accession>A0ABV3H7F2</accession>
<sequence length="859" mass="90110">MIPDDLDRLVDKLDLESKVRLLTGATVWRTPAEPAIGLEPMVTSDGPAGVRGEGWDERRTSLSLPSATALAATWDESLAQSMGELLAVEARRKGVHVVLAPTLNLHRSPLAGRHFECYSEDPLLTGRIGAAMIRGIQSRGVAATAKHYVANDSETDRLTLDARVDERTLREVYLAPFEAAVQAGVWVVMSAYNGVNGVTMSENELLAEPLKGEWGFDGVVVSDWGAVRSAVASARAAQDLVMPGPDGPWGEALVAAVRAGEVPEAAIDDKVRRLLRLAARVGALPGSPAPSPTGPSAGDLTASSTAGSSAGDLTASSTPGPSAGNLTAPSALSPSAGGPTTGSVGERPDRTERPDRALLRRTVAASTVLLRNEGNLLPLHPVRLTRVAVIGPNAARPRVQGGGSAGVYPESLVTPLAGLRTALNGHAEVHHATGVALGGLPAPLDVAIARNPRTGEPGLLVRLLDAAGAEIHAEHRLTGRLPEPEGPIHRAAAVEVRALVLPDRAGQWDVAAAGWGRLELTVDGRVVIDETVPRHTDDPATVHLAPPYRTERVTFEAGRQVEIVMRRELVPGGGRACVLAAAPAPADAAAELAAAVELAGSCDVAVVVVGTTEQAESEGVDRETLALPEGQDELVRAVAAANPATVVVVNSGGPVAMPWRKEAAAVLVSWFPGEEGGNGLADVLLGRAEPGGRLPTTWADRALTPTVPEQGVLEYAEGPHIGYRGWLREQDSPAYWFGHGLGYTTWAYEGLWAPERVAPGRPVRVRVTLRNTGRRAGREVVQVYLARPQDHERPVRWLAGFAAMTAGPGEQVEAVVEVPARAFQHWAGAWRTAEGEVSVLAGRSAADLPLEAVITVSYS</sequence>
<protein>
    <submittedName>
        <fullName evidence="5">Glycoside hydrolase family 3 C-terminal domain-containing protein</fullName>
    </submittedName>
</protein>
<dbReference type="SUPFAM" id="SSF52279">
    <property type="entry name" value="Beta-D-glucan exohydrolase, C-terminal domain"/>
    <property type="match status" value="1"/>
</dbReference>
<feature type="compositionally biased region" description="Low complexity" evidence="3">
    <location>
        <begin position="294"/>
        <end position="318"/>
    </location>
</feature>
<dbReference type="SMART" id="SM01217">
    <property type="entry name" value="Fn3_like"/>
    <property type="match status" value="1"/>
</dbReference>
<dbReference type="EMBL" id="JBFARM010000007">
    <property type="protein sequence ID" value="MEV4288446.1"/>
    <property type="molecule type" value="Genomic_DNA"/>
</dbReference>
<evidence type="ECO:0000256" key="3">
    <source>
        <dbReference type="SAM" id="MobiDB-lite"/>
    </source>
</evidence>
<keyword evidence="6" id="KW-1185">Reference proteome</keyword>
<dbReference type="PANTHER" id="PTHR42715:SF10">
    <property type="entry name" value="BETA-GLUCOSIDASE"/>
    <property type="match status" value="1"/>
</dbReference>
<dbReference type="InterPro" id="IPR001764">
    <property type="entry name" value="Glyco_hydro_3_N"/>
</dbReference>
<evidence type="ECO:0000313" key="5">
    <source>
        <dbReference type="EMBL" id="MEV4288446.1"/>
    </source>
</evidence>
<dbReference type="Pfam" id="PF00933">
    <property type="entry name" value="Glyco_hydro_3"/>
    <property type="match status" value="1"/>
</dbReference>
<feature type="compositionally biased region" description="Polar residues" evidence="3">
    <location>
        <begin position="324"/>
        <end position="333"/>
    </location>
</feature>
<evidence type="ECO:0000313" key="6">
    <source>
        <dbReference type="Proteomes" id="UP001552427"/>
    </source>
</evidence>
<feature type="domain" description="Fibronectin type III-like" evidence="4">
    <location>
        <begin position="779"/>
        <end position="845"/>
    </location>
</feature>
<feature type="region of interest" description="Disordered" evidence="3">
    <location>
        <begin position="283"/>
        <end position="356"/>
    </location>
</feature>
<evidence type="ECO:0000256" key="1">
    <source>
        <dbReference type="ARBA" id="ARBA00005336"/>
    </source>
</evidence>
<dbReference type="Pfam" id="PF14310">
    <property type="entry name" value="Fn3-like"/>
    <property type="match status" value="1"/>
</dbReference>
<dbReference type="Gene3D" id="3.40.50.1700">
    <property type="entry name" value="Glycoside hydrolase family 3 C-terminal domain"/>
    <property type="match status" value="2"/>
</dbReference>
<reference evidence="5 6" key="1">
    <citation type="submission" date="2024-06" db="EMBL/GenBank/DDBJ databases">
        <title>The Natural Products Discovery Center: Release of the First 8490 Sequenced Strains for Exploring Actinobacteria Biosynthetic Diversity.</title>
        <authorList>
            <person name="Kalkreuter E."/>
            <person name="Kautsar S.A."/>
            <person name="Yang D."/>
            <person name="Bader C.D."/>
            <person name="Teijaro C.N."/>
            <person name="Fluegel L."/>
            <person name="Davis C.M."/>
            <person name="Simpson J.R."/>
            <person name="Lauterbach L."/>
            <person name="Steele A.D."/>
            <person name="Gui C."/>
            <person name="Meng S."/>
            <person name="Li G."/>
            <person name="Viehrig K."/>
            <person name="Ye F."/>
            <person name="Su P."/>
            <person name="Kiefer A.F."/>
            <person name="Nichols A."/>
            <person name="Cepeda A.J."/>
            <person name="Yan W."/>
            <person name="Fan B."/>
            <person name="Jiang Y."/>
            <person name="Adhikari A."/>
            <person name="Zheng C.-J."/>
            <person name="Schuster L."/>
            <person name="Cowan T.M."/>
            <person name="Smanski M.J."/>
            <person name="Chevrette M.G."/>
            <person name="De Carvalho L.P.S."/>
            <person name="Shen B."/>
        </authorList>
    </citation>
    <scope>NUCLEOTIDE SEQUENCE [LARGE SCALE GENOMIC DNA]</scope>
    <source>
        <strain evidence="5 6">NPDC049574</strain>
    </source>
</reference>
<dbReference type="GO" id="GO:0016787">
    <property type="term" value="F:hydrolase activity"/>
    <property type="evidence" value="ECO:0007669"/>
    <property type="project" value="UniProtKB-KW"/>
</dbReference>
<dbReference type="InterPro" id="IPR002772">
    <property type="entry name" value="Glyco_hydro_3_C"/>
</dbReference>
<proteinExistence type="inferred from homology"/>
<dbReference type="PRINTS" id="PR00133">
    <property type="entry name" value="GLHYDRLASE3"/>
</dbReference>
<dbReference type="InterPro" id="IPR013783">
    <property type="entry name" value="Ig-like_fold"/>
</dbReference>
<dbReference type="Pfam" id="PF01915">
    <property type="entry name" value="Glyco_hydro_3_C"/>
    <property type="match status" value="1"/>
</dbReference>
<name>A0ABV3H7F2_9ACTN</name>